<dbReference type="Proteomes" id="UP000290289">
    <property type="component" value="Chromosome 5"/>
</dbReference>
<protein>
    <submittedName>
        <fullName evidence="1">Uncharacterized protein</fullName>
    </submittedName>
</protein>
<comment type="caution">
    <text evidence="1">The sequence shown here is derived from an EMBL/GenBank/DDBJ whole genome shotgun (WGS) entry which is preliminary data.</text>
</comment>
<evidence type="ECO:0000313" key="2">
    <source>
        <dbReference type="Proteomes" id="UP000290289"/>
    </source>
</evidence>
<dbReference type="AlphaFoldDB" id="A0A498JT50"/>
<name>A0A498JT50_MALDO</name>
<gene>
    <name evidence="1" type="ORF">DVH24_010935</name>
</gene>
<keyword evidence="2" id="KW-1185">Reference proteome</keyword>
<organism evidence="1 2">
    <name type="scientific">Malus domestica</name>
    <name type="common">Apple</name>
    <name type="synonym">Pyrus malus</name>
    <dbReference type="NCBI Taxonomy" id="3750"/>
    <lineage>
        <taxon>Eukaryota</taxon>
        <taxon>Viridiplantae</taxon>
        <taxon>Streptophyta</taxon>
        <taxon>Embryophyta</taxon>
        <taxon>Tracheophyta</taxon>
        <taxon>Spermatophyta</taxon>
        <taxon>Magnoliopsida</taxon>
        <taxon>eudicotyledons</taxon>
        <taxon>Gunneridae</taxon>
        <taxon>Pentapetalae</taxon>
        <taxon>rosids</taxon>
        <taxon>fabids</taxon>
        <taxon>Rosales</taxon>
        <taxon>Rosaceae</taxon>
        <taxon>Amygdaloideae</taxon>
        <taxon>Maleae</taxon>
        <taxon>Malus</taxon>
    </lineage>
</organism>
<proteinExistence type="predicted"/>
<evidence type="ECO:0000313" key="1">
    <source>
        <dbReference type="EMBL" id="RXH98610.1"/>
    </source>
</evidence>
<sequence length="84" mass="9792">MFKFMGRQSNGNPFHNLPDYNIFKDRPMSLIFDVAYDWIPPFKLHTIVIINCQRAHSYFGNPLMSLTFILEAINFPGQFPLILA</sequence>
<accession>A0A498JT50</accession>
<reference evidence="1 2" key="1">
    <citation type="submission" date="2018-10" db="EMBL/GenBank/DDBJ databases">
        <title>A high-quality apple genome assembly.</title>
        <authorList>
            <person name="Hu J."/>
        </authorList>
    </citation>
    <scope>NUCLEOTIDE SEQUENCE [LARGE SCALE GENOMIC DNA]</scope>
    <source>
        <strain evidence="2">cv. HFTH1</strain>
        <tissue evidence="1">Young leaf</tissue>
    </source>
</reference>
<dbReference type="EMBL" id="RDQH01000331">
    <property type="protein sequence ID" value="RXH98610.1"/>
    <property type="molecule type" value="Genomic_DNA"/>
</dbReference>